<evidence type="ECO:0000256" key="1">
    <source>
        <dbReference type="ARBA" id="ARBA00011073"/>
    </source>
</evidence>
<evidence type="ECO:0000259" key="10">
    <source>
        <dbReference type="PROSITE" id="PS50835"/>
    </source>
</evidence>
<dbReference type="Pfam" id="PF02225">
    <property type="entry name" value="PA"/>
    <property type="match status" value="1"/>
</dbReference>
<sequence length="1389" mass="150499">MMDQSKNVLLSFLLCLISFIYYVPDVAAQNNSQKSDDYQDDLRPATITKISQSHQATLLSETDKQAALKNKLSLYKASSSHPVVKDLENRYIVKLHSAPLSKQINNLYTLGSATRGKTYSSASLNSAAAKSYQSKLQHDQNQFKAKLSGQLSTVKTLRHFDTLLNGMEISANAKQVAIIRSMPEVAQVYPVKMRYVNLDASHNTIQLQAAWEAVGGQSEAGKGIKIAIVDTGIRNNNPMFSDNGMQPPDLSDNNFLADNPDYCRDPQGDTSFCNNKLIVARWMDPADYDFNVYQNEHLSPLDFDGHGSHVAGIATGTQVNINYADSDVTIGGVAPASYLMVYKALFAAPDGQAQAPDTMLLDALEYAVKDGADVINNSWGAGNGANPNDSIYKEVFENAEELGIIVVSASGNDLHAGRGQTISCPSCIESGISVANTTTGRYFGNTIEVAGQNYFAYQGDNRQFNQQTTFPLRALNAASPTADDGCQPLEDGFGNFAGSLVLIDYRHTCSHEEIAENMRQGGAAGVLLYSSGAFGLATIEPVIPFIGDYVIPVLGLSRDTGLAIFKQAYSANNSITINPEIVAAIEPQYVDMMHPFSSTGPNGDPHILKPDMAAPGTDILSAYSPDIFESSPFPIGFSGTVNASKASTDTATFAKLTGTSMASPHVAGAAALMRQSHPDWSAKQIKSALVSSSNSNVLLGMDHARPFDMGAGRLDATKALNTTLTTEKVSYADPACIGQCSFDNIISNLDDQAAQVSFSVSFDDGITQGEVNISEQTLTAQGTEGSSLPFTLTVDIARAPAGEWIYGDLYIYHNSSTQQLPIALYANDTSDAGVLTVDTTDSNTDTTQPITFTTTVRNKNVGETFSLTLPMPNNAEFIPGSEIAVVEAGESTHLEFDAAQKNLIWQGKLQQGKMTFERNNIPFNRSLAQAEITPIACSQGCTNISAVVDFNFYFNGENYDALTLSDNGFVIAGATEIDRFSALFNQELPHPSPLNRVIAPLWAEYDLQDPLDDEDVGGGYLRSAIHENAGRTFLIVEWDRVEVYANDDLEEQPSSQQKPGPYTFQLIIEENTDNIWFNYVDVEGLPDEATIGAENKDGSIGKSLYFDGQRDTFLTEDSLTGTSLQLLTETEGVARISYSIELASEQGFAQTDEFELQEDNALNFDVLYNDLTDTFVTAFSTLQVNNMEHKAIRNVKVTANGGLTPDSLEIIQAPSNGTAKIEDAQIKYQPNSHFNGLDTFSYRVADSAGKYSKATTVGVTVIAVNDQPSLQTDENIKVEEGQSVTLKVTATDVDDDPLTYSWTQTAGEVVSFTQSDNSITFTAPDVSKNKLFSFSVVVSDGQTSSEAVTSQVMITNKNKSGGALTYTLLIMLGLLAINSYRIRFRFKYI</sequence>
<dbReference type="InterPro" id="IPR023828">
    <property type="entry name" value="Peptidase_S8_Ser-AS"/>
</dbReference>
<dbReference type="PANTHER" id="PTHR10795">
    <property type="entry name" value="PROPROTEIN CONVERTASE SUBTILISIN/KEXIN"/>
    <property type="match status" value="1"/>
</dbReference>
<evidence type="ECO:0000256" key="4">
    <source>
        <dbReference type="ARBA" id="ARBA00022801"/>
    </source>
</evidence>
<dbReference type="PROSITE" id="PS51892">
    <property type="entry name" value="SUBTILASE"/>
    <property type="match status" value="1"/>
</dbReference>
<keyword evidence="9" id="KW-0812">Transmembrane</keyword>
<dbReference type="GO" id="GO:0006508">
    <property type="term" value="P:proteolysis"/>
    <property type="evidence" value="ECO:0007669"/>
    <property type="project" value="UniProtKB-KW"/>
</dbReference>
<dbReference type="PROSITE" id="PS00136">
    <property type="entry name" value="SUBTILASE_ASP"/>
    <property type="match status" value="1"/>
</dbReference>
<dbReference type="STRING" id="493475.GARC_1041"/>
<dbReference type="SUPFAM" id="SSF52743">
    <property type="entry name" value="Subtilisin-like"/>
    <property type="match status" value="1"/>
</dbReference>
<evidence type="ECO:0000313" key="11">
    <source>
        <dbReference type="EMBL" id="GAC18022.1"/>
    </source>
</evidence>
<keyword evidence="5 7" id="KW-0720">Serine protease</keyword>
<dbReference type="Gene3D" id="2.60.40.2810">
    <property type="match status" value="1"/>
</dbReference>
<dbReference type="eggNOG" id="COG1404">
    <property type="taxonomic scope" value="Bacteria"/>
</dbReference>
<dbReference type="Gene3D" id="3.50.30.30">
    <property type="match status" value="1"/>
</dbReference>
<comment type="caution">
    <text evidence="11">The sequence shown here is derived from an EMBL/GenBank/DDBJ whole genome shotgun (WGS) entry which is preliminary data.</text>
</comment>
<keyword evidence="9" id="KW-0472">Membrane</keyword>
<dbReference type="InterPro" id="IPR036852">
    <property type="entry name" value="Peptidase_S8/S53_dom_sf"/>
</dbReference>
<evidence type="ECO:0000256" key="5">
    <source>
        <dbReference type="ARBA" id="ARBA00022825"/>
    </source>
</evidence>
<evidence type="ECO:0000256" key="3">
    <source>
        <dbReference type="ARBA" id="ARBA00022729"/>
    </source>
</evidence>
<dbReference type="InterPro" id="IPR007110">
    <property type="entry name" value="Ig-like_dom"/>
</dbReference>
<feature type="active site" description="Charge relay system" evidence="6 7">
    <location>
        <position position="230"/>
    </location>
</feature>
<keyword evidence="9" id="KW-1133">Transmembrane helix</keyword>
<feature type="active site" description="Charge relay system" evidence="6 7">
    <location>
        <position position="306"/>
    </location>
</feature>
<feature type="active site" description="Charge relay system" evidence="6 7">
    <location>
        <position position="660"/>
    </location>
</feature>
<dbReference type="InterPro" id="IPR003137">
    <property type="entry name" value="PA_domain"/>
</dbReference>
<keyword evidence="12" id="KW-1185">Reference proteome</keyword>
<protein>
    <recommendedName>
        <fullName evidence="10">Ig-like domain-containing protein</fullName>
    </recommendedName>
</protein>
<accession>K6YIN1</accession>
<keyword evidence="3" id="KW-0732">Signal</keyword>
<dbReference type="GO" id="GO:0004252">
    <property type="term" value="F:serine-type endopeptidase activity"/>
    <property type="evidence" value="ECO:0007669"/>
    <property type="project" value="UniProtKB-UniRule"/>
</dbReference>
<dbReference type="InterPro" id="IPR010259">
    <property type="entry name" value="S8pro/Inhibitor_I9"/>
</dbReference>
<reference evidence="11 12" key="1">
    <citation type="journal article" date="2017" name="Antonie Van Leeuwenhoek">
        <title>Rhizobium rhizosphaerae sp. nov., a novel species isolated from rice rhizosphere.</title>
        <authorList>
            <person name="Zhao J.J."/>
            <person name="Zhang J."/>
            <person name="Zhang R.J."/>
            <person name="Zhang C.W."/>
            <person name="Yin H.Q."/>
            <person name="Zhang X.X."/>
        </authorList>
    </citation>
    <scope>NUCLEOTIDE SEQUENCE [LARGE SCALE GENOMIC DNA]</scope>
    <source>
        <strain evidence="11 12">BSs20135</strain>
    </source>
</reference>
<dbReference type="InterPro" id="IPR017312">
    <property type="entry name" value="Subtilisin_Alteromonadales"/>
</dbReference>
<dbReference type="InterPro" id="IPR015500">
    <property type="entry name" value="Peptidase_S8_subtilisin-rel"/>
</dbReference>
<evidence type="ECO:0000256" key="2">
    <source>
        <dbReference type="ARBA" id="ARBA00022670"/>
    </source>
</evidence>
<gene>
    <name evidence="11" type="ORF">GARC_1041</name>
</gene>
<dbReference type="PROSITE" id="PS50835">
    <property type="entry name" value="IG_LIKE"/>
    <property type="match status" value="1"/>
</dbReference>
<dbReference type="PIRSF" id="PIRSF037898">
    <property type="entry name" value="Subtilisin_rel_Sputw3181_3341"/>
    <property type="match status" value="1"/>
</dbReference>
<dbReference type="EMBL" id="BAEO01000013">
    <property type="protein sequence ID" value="GAC18022.1"/>
    <property type="molecule type" value="Genomic_DNA"/>
</dbReference>
<evidence type="ECO:0000256" key="9">
    <source>
        <dbReference type="SAM" id="Phobius"/>
    </source>
</evidence>
<evidence type="ECO:0000256" key="6">
    <source>
        <dbReference type="PIRSR" id="PIRSR615500-1"/>
    </source>
</evidence>
<keyword evidence="4 7" id="KW-0378">Hydrolase</keyword>
<dbReference type="Pfam" id="PF05922">
    <property type="entry name" value="Inhibitor_I9"/>
    <property type="match status" value="1"/>
</dbReference>
<dbReference type="Gene3D" id="3.40.50.200">
    <property type="entry name" value="Peptidase S8/S53 domain"/>
    <property type="match status" value="1"/>
</dbReference>
<name>K6YIN1_9ALTE</name>
<dbReference type="Proteomes" id="UP000006327">
    <property type="component" value="Unassembled WGS sequence"/>
</dbReference>
<dbReference type="PRINTS" id="PR00723">
    <property type="entry name" value="SUBTILISIN"/>
</dbReference>
<dbReference type="InterPro" id="IPR000209">
    <property type="entry name" value="Peptidase_S8/S53_dom"/>
</dbReference>
<dbReference type="InterPro" id="IPR022398">
    <property type="entry name" value="Peptidase_S8_His-AS"/>
</dbReference>
<dbReference type="RefSeq" id="WP_007617401.1">
    <property type="nucleotide sequence ID" value="NZ_BAEO01000013.1"/>
</dbReference>
<dbReference type="InterPro" id="IPR045051">
    <property type="entry name" value="SBT"/>
</dbReference>
<keyword evidence="2 7" id="KW-0645">Protease</keyword>
<comment type="similarity">
    <text evidence="1 7 8">Belongs to the peptidase S8 family.</text>
</comment>
<dbReference type="PROSITE" id="PS00138">
    <property type="entry name" value="SUBTILASE_SER"/>
    <property type="match status" value="1"/>
</dbReference>
<dbReference type="Gene3D" id="2.60.40.3010">
    <property type="match status" value="1"/>
</dbReference>
<feature type="domain" description="Ig-like" evidence="10">
    <location>
        <begin position="1268"/>
        <end position="1355"/>
    </location>
</feature>
<dbReference type="PROSITE" id="PS00137">
    <property type="entry name" value="SUBTILASE_HIS"/>
    <property type="match status" value="1"/>
</dbReference>
<evidence type="ECO:0000256" key="7">
    <source>
        <dbReference type="PROSITE-ProRule" id="PRU01240"/>
    </source>
</evidence>
<dbReference type="InterPro" id="IPR023827">
    <property type="entry name" value="Peptidase_S8_Asp-AS"/>
</dbReference>
<dbReference type="Pfam" id="PF00082">
    <property type="entry name" value="Peptidase_S8"/>
    <property type="match status" value="1"/>
</dbReference>
<organism evidence="11 12">
    <name type="scientific">Paraglaciecola arctica BSs20135</name>
    <dbReference type="NCBI Taxonomy" id="493475"/>
    <lineage>
        <taxon>Bacteria</taxon>
        <taxon>Pseudomonadati</taxon>
        <taxon>Pseudomonadota</taxon>
        <taxon>Gammaproteobacteria</taxon>
        <taxon>Alteromonadales</taxon>
        <taxon>Alteromonadaceae</taxon>
        <taxon>Paraglaciecola</taxon>
    </lineage>
</organism>
<proteinExistence type="inferred from homology"/>
<feature type="transmembrane region" description="Helical" evidence="9">
    <location>
        <begin position="1363"/>
        <end position="1380"/>
    </location>
</feature>
<evidence type="ECO:0000313" key="12">
    <source>
        <dbReference type="Proteomes" id="UP000006327"/>
    </source>
</evidence>
<dbReference type="Pfam" id="PF17963">
    <property type="entry name" value="Big_9"/>
    <property type="match status" value="2"/>
</dbReference>
<evidence type="ECO:0000256" key="8">
    <source>
        <dbReference type="RuleBase" id="RU003355"/>
    </source>
</evidence>
<dbReference type="OrthoDB" id="614750at2"/>